<organism evidence="2 3">
    <name type="scientific">Sorangium cellulosum (strain So ce56)</name>
    <name type="common">Polyangium cellulosum (strain So ce56)</name>
    <dbReference type="NCBI Taxonomy" id="448385"/>
    <lineage>
        <taxon>Bacteria</taxon>
        <taxon>Pseudomonadati</taxon>
        <taxon>Myxococcota</taxon>
        <taxon>Polyangia</taxon>
        <taxon>Polyangiales</taxon>
        <taxon>Polyangiaceae</taxon>
        <taxon>Sorangium</taxon>
    </lineage>
</organism>
<reference evidence="2 3" key="1">
    <citation type="journal article" date="2007" name="Nat. Biotechnol.">
        <title>Complete genome sequence of the myxobacterium Sorangium cellulosum.</title>
        <authorList>
            <person name="Schneiker S."/>
            <person name="Perlova O."/>
            <person name="Kaiser O."/>
            <person name="Gerth K."/>
            <person name="Alici A."/>
            <person name="Altmeyer M.O."/>
            <person name="Bartels D."/>
            <person name="Bekel T."/>
            <person name="Beyer S."/>
            <person name="Bode E."/>
            <person name="Bode H.B."/>
            <person name="Bolten C.J."/>
            <person name="Choudhuri J.V."/>
            <person name="Doss S."/>
            <person name="Elnakady Y.A."/>
            <person name="Frank B."/>
            <person name="Gaigalat L."/>
            <person name="Goesmann A."/>
            <person name="Groeger C."/>
            <person name="Gross F."/>
            <person name="Jelsbak L."/>
            <person name="Jelsbak L."/>
            <person name="Kalinowski J."/>
            <person name="Kegler C."/>
            <person name="Knauber T."/>
            <person name="Konietzny S."/>
            <person name="Kopp M."/>
            <person name="Krause L."/>
            <person name="Krug D."/>
            <person name="Linke B."/>
            <person name="Mahmud T."/>
            <person name="Martinez-Arias R."/>
            <person name="McHardy A.C."/>
            <person name="Merai M."/>
            <person name="Meyer F."/>
            <person name="Mormann S."/>
            <person name="Munoz-Dorado J."/>
            <person name="Perez J."/>
            <person name="Pradella S."/>
            <person name="Rachid S."/>
            <person name="Raddatz G."/>
            <person name="Rosenau F."/>
            <person name="Rueckert C."/>
            <person name="Sasse F."/>
            <person name="Scharfe M."/>
            <person name="Schuster S.C."/>
            <person name="Suen G."/>
            <person name="Treuner-Lange A."/>
            <person name="Velicer G.J."/>
            <person name="Vorholter F.-J."/>
            <person name="Weissman K.J."/>
            <person name="Welch R.D."/>
            <person name="Wenzel S.C."/>
            <person name="Whitworth D.E."/>
            <person name="Wilhelm S."/>
            <person name="Wittmann C."/>
            <person name="Bloecker H."/>
            <person name="Puehler A."/>
            <person name="Mueller R."/>
        </authorList>
    </citation>
    <scope>NUCLEOTIDE SEQUENCE [LARGE SCALE GENOMIC DNA]</scope>
    <source>
        <strain evidence="3">So ce56</strain>
    </source>
</reference>
<feature type="region of interest" description="Disordered" evidence="1">
    <location>
        <begin position="1"/>
        <end position="50"/>
    </location>
</feature>
<sequence length="140" mass="14903">MGHVGALDRAAPARRRRRGRDEERVRAADSAAAPTDRAGPSACAGRGAAAASDSLTNMGSRAWMYCVQLPKLCPTSTTRPRSSAAEIVPFIQFQRRVFSWVPRRPTGAPATRCVFVALAEEASPIRMVSGGFRSMAAGDA</sequence>
<dbReference type="EMBL" id="AM746676">
    <property type="protein sequence ID" value="CAN97251.1"/>
    <property type="molecule type" value="Genomic_DNA"/>
</dbReference>
<name>A9GYJ8_SORC5</name>
<proteinExistence type="predicted"/>
<evidence type="ECO:0000313" key="3">
    <source>
        <dbReference type="Proteomes" id="UP000002139"/>
    </source>
</evidence>
<gene>
    <name evidence="2" type="ordered locus">sce7083</name>
</gene>
<dbReference type="KEGG" id="scl:sce7083"/>
<feature type="compositionally biased region" description="Low complexity" evidence="1">
    <location>
        <begin position="28"/>
        <end position="50"/>
    </location>
</feature>
<evidence type="ECO:0000313" key="2">
    <source>
        <dbReference type="EMBL" id="CAN97251.1"/>
    </source>
</evidence>
<evidence type="ECO:0000256" key="1">
    <source>
        <dbReference type="SAM" id="MobiDB-lite"/>
    </source>
</evidence>
<dbReference type="HOGENOM" id="CLU_1833903_0_0_7"/>
<accession>A9GYJ8</accession>
<dbReference type="AlphaFoldDB" id="A9GYJ8"/>
<dbReference type="Proteomes" id="UP000002139">
    <property type="component" value="Chromosome"/>
</dbReference>
<protein>
    <submittedName>
        <fullName evidence="2">Uncharacterized protein</fullName>
    </submittedName>
</protein>
<keyword evidence="3" id="KW-1185">Reference proteome</keyword>